<gene>
    <name evidence="2" type="ORF">MONAX_5E009401</name>
</gene>
<evidence type="ECO:0000313" key="2">
    <source>
        <dbReference type="EMBL" id="VTJ71880.1"/>
    </source>
</evidence>
<keyword evidence="3" id="KW-1185">Reference proteome</keyword>
<accession>A0A5E4BS60</accession>
<organism evidence="2 3">
    <name type="scientific">Marmota monax</name>
    <name type="common">Woodchuck</name>
    <dbReference type="NCBI Taxonomy" id="9995"/>
    <lineage>
        <taxon>Eukaryota</taxon>
        <taxon>Metazoa</taxon>
        <taxon>Chordata</taxon>
        <taxon>Craniata</taxon>
        <taxon>Vertebrata</taxon>
        <taxon>Euteleostomi</taxon>
        <taxon>Mammalia</taxon>
        <taxon>Eutheria</taxon>
        <taxon>Euarchontoglires</taxon>
        <taxon>Glires</taxon>
        <taxon>Rodentia</taxon>
        <taxon>Sciuromorpha</taxon>
        <taxon>Sciuridae</taxon>
        <taxon>Xerinae</taxon>
        <taxon>Marmotini</taxon>
        <taxon>Marmota</taxon>
    </lineage>
</organism>
<evidence type="ECO:0000313" key="3">
    <source>
        <dbReference type="Proteomes" id="UP000335636"/>
    </source>
</evidence>
<evidence type="ECO:0000256" key="1">
    <source>
        <dbReference type="SAM" id="MobiDB-lite"/>
    </source>
</evidence>
<dbReference type="EMBL" id="CABDUW010000593">
    <property type="protein sequence ID" value="VTJ71880.1"/>
    <property type="molecule type" value="Genomic_DNA"/>
</dbReference>
<comment type="caution">
    <text evidence="2">The sequence shown here is derived from an EMBL/GenBank/DDBJ whole genome shotgun (WGS) entry which is preliminary data.</text>
</comment>
<dbReference type="AlphaFoldDB" id="A0A5E4BS60"/>
<protein>
    <submittedName>
        <fullName evidence="2">Uncharacterized protein</fullName>
    </submittedName>
</protein>
<name>A0A5E4BS60_MARMO</name>
<sequence length="65" mass="7231">MWKGCTSSLRLAPDLRGIVRPPASSLKGKEPRRRQQRRPGARAFAAPPSLPRRTPPGSERRAQES</sequence>
<reference evidence="2" key="1">
    <citation type="submission" date="2019-04" db="EMBL/GenBank/DDBJ databases">
        <authorList>
            <person name="Alioto T."/>
            <person name="Alioto T."/>
        </authorList>
    </citation>
    <scope>NUCLEOTIDE SEQUENCE [LARGE SCALE GENOMIC DNA]</scope>
</reference>
<feature type="compositionally biased region" description="Basic residues" evidence="1">
    <location>
        <begin position="30"/>
        <end position="40"/>
    </location>
</feature>
<proteinExistence type="predicted"/>
<dbReference type="Proteomes" id="UP000335636">
    <property type="component" value="Unassembled WGS sequence"/>
</dbReference>
<feature type="region of interest" description="Disordered" evidence="1">
    <location>
        <begin position="13"/>
        <end position="65"/>
    </location>
</feature>